<evidence type="ECO:0000313" key="1">
    <source>
        <dbReference type="EMBL" id="PNH19591.1"/>
    </source>
</evidence>
<evidence type="ECO:0000313" key="2">
    <source>
        <dbReference type="Proteomes" id="UP000236394"/>
    </source>
</evidence>
<dbReference type="AlphaFoldDB" id="A0A2J8B492"/>
<accession>A0A2J8B492</accession>
<dbReference type="OMA" id="WKVYHNK"/>
<sequence>MNFAMEIANHCSPALAGIKPANLISYSSATCCSIAEYLVYLAEQLQTARIFFRLLQSDRHHRLCLVYKERILQKHLSRPEVKHELALLGYPTDADLEAMLDHLAKRFKVADSFPHEIAYFLGYPVDDIKGFVVNDGRNYCLNGYWKVYSDPEQAMKSFRRYTLCREAVMRRLAGGTALENLFR</sequence>
<comment type="caution">
    <text evidence="1">The sequence shown here is derived from an EMBL/GenBank/DDBJ whole genome shotgun (WGS) entry which is preliminary data.</text>
</comment>
<dbReference type="InterPro" id="IPR024523">
    <property type="entry name" value="DUF3793"/>
</dbReference>
<dbReference type="EMBL" id="NBZD01000001">
    <property type="protein sequence ID" value="PNH19591.1"/>
    <property type="molecule type" value="Genomic_DNA"/>
</dbReference>
<proteinExistence type="predicted"/>
<dbReference type="Pfam" id="PF12672">
    <property type="entry name" value="DUF3793"/>
    <property type="match status" value="1"/>
</dbReference>
<reference evidence="2" key="1">
    <citation type="submission" date="2017-04" db="EMBL/GenBank/DDBJ databases">
        <authorList>
            <person name="Bumgarner R.E."/>
            <person name="Fredricks D.N."/>
            <person name="Srinivasan S."/>
        </authorList>
    </citation>
    <scope>NUCLEOTIDE SEQUENCE [LARGE SCALE GENOMIC DNA]</scope>
    <source>
        <strain evidence="2">KA00405</strain>
    </source>
</reference>
<evidence type="ECO:0008006" key="3">
    <source>
        <dbReference type="Google" id="ProtNLM"/>
    </source>
</evidence>
<gene>
    <name evidence="1" type="ORF">B7R76_01515</name>
</gene>
<dbReference type="Proteomes" id="UP000236394">
    <property type="component" value="Unassembled WGS sequence"/>
</dbReference>
<name>A0A2J8B492_9FIRM</name>
<protein>
    <recommendedName>
        <fullName evidence="3">DUF3793 domain-containing protein</fullName>
    </recommendedName>
</protein>
<dbReference type="RefSeq" id="WP_012993515.1">
    <property type="nucleotide sequence ID" value="NZ_NBZD01000001.1"/>
</dbReference>
<organism evidence="1 2">
    <name type="scientific">Mageeibacillus indolicus</name>
    <dbReference type="NCBI Taxonomy" id="884684"/>
    <lineage>
        <taxon>Bacteria</taxon>
        <taxon>Bacillati</taxon>
        <taxon>Bacillota</taxon>
        <taxon>Clostridia</taxon>
        <taxon>Eubacteriales</taxon>
        <taxon>Oscillospiraceae</taxon>
        <taxon>Mageeibacillus</taxon>
    </lineage>
</organism>